<keyword evidence="2" id="KW-1133">Transmembrane helix</keyword>
<gene>
    <name evidence="3" type="ORF">BESB_014650</name>
</gene>
<keyword evidence="2" id="KW-0812">Transmembrane</keyword>
<dbReference type="AlphaFoldDB" id="A0A2A9MBT3"/>
<feature type="transmembrane region" description="Helical" evidence="2">
    <location>
        <begin position="100"/>
        <end position="121"/>
    </location>
</feature>
<feature type="region of interest" description="Disordered" evidence="1">
    <location>
        <begin position="141"/>
        <end position="204"/>
    </location>
</feature>
<evidence type="ECO:0000313" key="3">
    <source>
        <dbReference type="EMBL" id="PFH32852.1"/>
    </source>
</evidence>
<sequence>MKGVRVPPLALCAGVVFCAFYTLLDYLDGDIPSALVASAAADSSAQPFGSVLFEEGDDVVEASPIAGEEASGTDGRQGPSDERLNRSRSGRRSTRRNKRALSKALLIPALLLSVAGALFGYHTSAGKPEGKAVEELADRIPETPVSESSESEEVADPTPESPLPESPESGEVADPSPETPVPEGLEPEEGPATGVPPAPAVRQAPAAPPLLSTLLPAAEAAAAVEQYKKNIMLVSSALVGLAFLFISSRYCSSSPGIVPSRDLEKLTSAVDKEPTEVLPPGDQESADVLPSVDQEAVEHPPSVVDEVAVGVLPPTARPAELEMSEAPVSQRTKIALDMVGPDAARVVPERMVNRPGGSHREGE</sequence>
<proteinExistence type="predicted"/>
<keyword evidence="4" id="KW-1185">Reference proteome</keyword>
<dbReference type="Proteomes" id="UP000224006">
    <property type="component" value="Chromosome IX"/>
</dbReference>
<dbReference type="RefSeq" id="XP_029216861.1">
    <property type="nucleotide sequence ID" value="XM_029360194.1"/>
</dbReference>
<comment type="caution">
    <text evidence="3">The sequence shown here is derived from an EMBL/GenBank/DDBJ whole genome shotgun (WGS) entry which is preliminary data.</text>
</comment>
<evidence type="ECO:0000256" key="2">
    <source>
        <dbReference type="SAM" id="Phobius"/>
    </source>
</evidence>
<name>A0A2A9MBT3_BESBE</name>
<keyword evidence="2" id="KW-0472">Membrane</keyword>
<reference evidence="3 4" key="1">
    <citation type="submission" date="2017-09" db="EMBL/GenBank/DDBJ databases">
        <title>Genome sequencing of Besnoitia besnoiti strain Bb-Ger1.</title>
        <authorList>
            <person name="Schares G."/>
            <person name="Venepally P."/>
            <person name="Lorenzi H.A."/>
        </authorList>
    </citation>
    <scope>NUCLEOTIDE SEQUENCE [LARGE SCALE GENOMIC DNA]</scope>
    <source>
        <strain evidence="3 4">Bb-Ger1</strain>
    </source>
</reference>
<evidence type="ECO:0000313" key="4">
    <source>
        <dbReference type="Proteomes" id="UP000224006"/>
    </source>
</evidence>
<evidence type="ECO:0008006" key="5">
    <source>
        <dbReference type="Google" id="ProtNLM"/>
    </source>
</evidence>
<feature type="compositionally biased region" description="Basic residues" evidence="1">
    <location>
        <begin position="86"/>
        <end position="98"/>
    </location>
</feature>
<dbReference type="GeneID" id="40306526"/>
<feature type="region of interest" description="Disordered" evidence="1">
    <location>
        <begin position="64"/>
        <end position="98"/>
    </location>
</feature>
<protein>
    <recommendedName>
        <fullName evidence="5">Transmembrane protein</fullName>
    </recommendedName>
</protein>
<dbReference type="KEGG" id="bbes:BESB_014650"/>
<organism evidence="3 4">
    <name type="scientific">Besnoitia besnoiti</name>
    <name type="common">Apicomplexan protozoan</name>
    <dbReference type="NCBI Taxonomy" id="94643"/>
    <lineage>
        <taxon>Eukaryota</taxon>
        <taxon>Sar</taxon>
        <taxon>Alveolata</taxon>
        <taxon>Apicomplexa</taxon>
        <taxon>Conoidasida</taxon>
        <taxon>Coccidia</taxon>
        <taxon>Eucoccidiorida</taxon>
        <taxon>Eimeriorina</taxon>
        <taxon>Sarcocystidae</taxon>
        <taxon>Besnoitia</taxon>
    </lineage>
</organism>
<dbReference type="EMBL" id="NWUJ01000010">
    <property type="protein sequence ID" value="PFH32852.1"/>
    <property type="molecule type" value="Genomic_DNA"/>
</dbReference>
<accession>A0A2A9MBT3</accession>
<evidence type="ECO:0000256" key="1">
    <source>
        <dbReference type="SAM" id="MobiDB-lite"/>
    </source>
</evidence>
<dbReference type="VEuPathDB" id="ToxoDB:BESB_014650"/>